<dbReference type="STRING" id="471854.Dfer_2294"/>
<dbReference type="GO" id="GO:0005975">
    <property type="term" value="P:carbohydrate metabolic process"/>
    <property type="evidence" value="ECO:0007669"/>
    <property type="project" value="InterPro"/>
</dbReference>
<protein>
    <submittedName>
        <fullName evidence="2">Alpha-L-rhamnosidase</fullName>
    </submittedName>
</protein>
<dbReference type="CAZy" id="GH78">
    <property type="family name" value="Glycoside Hydrolase Family 78"/>
</dbReference>
<dbReference type="KEGG" id="dfe:Dfer_2294"/>
<dbReference type="EMBL" id="CP001619">
    <property type="protein sequence ID" value="ACT93515.1"/>
    <property type="molecule type" value="Genomic_DNA"/>
</dbReference>
<evidence type="ECO:0000313" key="3">
    <source>
        <dbReference type="Proteomes" id="UP000002011"/>
    </source>
</evidence>
<dbReference type="PANTHER" id="PTHR34987:SF4">
    <property type="entry name" value="ALPHA-L-RHAMNOSIDASE C-TERMINAL DOMAIN-CONTAINING PROTEIN"/>
    <property type="match status" value="1"/>
</dbReference>
<dbReference type="InterPro" id="IPR012341">
    <property type="entry name" value="6hp_glycosidase-like_sf"/>
</dbReference>
<dbReference type="SUPFAM" id="SSF48208">
    <property type="entry name" value="Six-hairpin glycosidases"/>
    <property type="match status" value="1"/>
</dbReference>
<dbReference type="eggNOG" id="COG3408">
    <property type="taxonomic scope" value="Bacteria"/>
</dbReference>
<dbReference type="InterPro" id="IPR008928">
    <property type="entry name" value="6-hairpin_glycosidase_sf"/>
</dbReference>
<dbReference type="PANTHER" id="PTHR34987">
    <property type="entry name" value="C, PUTATIVE (AFU_ORTHOLOGUE AFUA_3G02880)-RELATED"/>
    <property type="match status" value="1"/>
</dbReference>
<reference evidence="2 3" key="1">
    <citation type="journal article" date="2009" name="Stand. Genomic Sci.">
        <title>Complete genome sequence of Dyadobacter fermentans type strain (NS114).</title>
        <authorList>
            <person name="Lang E."/>
            <person name="Lapidus A."/>
            <person name="Chertkov O."/>
            <person name="Brettin T."/>
            <person name="Detter J.C."/>
            <person name="Han C."/>
            <person name="Copeland A."/>
            <person name="Glavina Del Rio T."/>
            <person name="Nolan M."/>
            <person name="Chen F."/>
            <person name="Lucas S."/>
            <person name="Tice H."/>
            <person name="Cheng J.F."/>
            <person name="Land M."/>
            <person name="Hauser L."/>
            <person name="Chang Y.J."/>
            <person name="Jeffries C.D."/>
            <person name="Kopitz M."/>
            <person name="Bruce D."/>
            <person name="Goodwin L."/>
            <person name="Pitluck S."/>
            <person name="Ovchinnikova G."/>
            <person name="Pati A."/>
            <person name="Ivanova N."/>
            <person name="Mavrommatis K."/>
            <person name="Chen A."/>
            <person name="Palaniappan K."/>
            <person name="Chain P."/>
            <person name="Bristow J."/>
            <person name="Eisen J.A."/>
            <person name="Markowitz V."/>
            <person name="Hugenholtz P."/>
            <person name="Goker M."/>
            <person name="Rohde M."/>
            <person name="Kyrpides N.C."/>
            <person name="Klenk H.P."/>
        </authorList>
    </citation>
    <scope>NUCLEOTIDE SEQUENCE [LARGE SCALE GENOMIC DNA]</scope>
    <source>
        <strain evidence="3">ATCC 700827 / DSM 18053 / CIP 107007 / KCTC 52180 / NS114</strain>
    </source>
</reference>
<dbReference type="InterPro" id="IPR035398">
    <property type="entry name" value="Bac_rhamnosid_C"/>
</dbReference>
<proteinExistence type="predicted"/>
<dbReference type="OrthoDB" id="9815108at2"/>
<feature type="domain" description="Alpha-L-rhamnosidase C-terminal" evidence="1">
    <location>
        <begin position="539"/>
        <end position="605"/>
    </location>
</feature>
<organism evidence="2 3">
    <name type="scientific">Dyadobacter fermentans (strain ATCC 700827 / DSM 18053 / CIP 107007 / KCTC 52180 / NS114)</name>
    <dbReference type="NCBI Taxonomy" id="471854"/>
    <lineage>
        <taxon>Bacteria</taxon>
        <taxon>Pseudomonadati</taxon>
        <taxon>Bacteroidota</taxon>
        <taxon>Cytophagia</taxon>
        <taxon>Cytophagales</taxon>
        <taxon>Spirosomataceae</taxon>
        <taxon>Dyadobacter</taxon>
    </lineage>
</organism>
<dbReference type="Gene3D" id="2.60.420.10">
    <property type="entry name" value="Maltose phosphorylase, domain 3"/>
    <property type="match status" value="1"/>
</dbReference>
<evidence type="ECO:0000259" key="1">
    <source>
        <dbReference type="Pfam" id="PF17390"/>
    </source>
</evidence>
<dbReference type="AlphaFoldDB" id="C6VZN7"/>
<dbReference type="Gene3D" id="1.50.10.10">
    <property type="match status" value="1"/>
</dbReference>
<keyword evidence="3" id="KW-1185">Reference proteome</keyword>
<evidence type="ECO:0000313" key="2">
    <source>
        <dbReference type="EMBL" id="ACT93515.1"/>
    </source>
</evidence>
<accession>C6VZN7</accession>
<dbReference type="Proteomes" id="UP000002011">
    <property type="component" value="Chromosome"/>
</dbReference>
<name>C6VZN7_DYAFD</name>
<dbReference type="HOGENOM" id="CLU_341232_0_0_10"/>
<sequence length="831" mass="93271">MSRPDKHQFRLKLESIIMYIRVQILVRMNALNRLLVFVLCLCSLQGKSQAKEPYLPLYGGEFKSKSVQNSPDPIIHYQWKNPRADDSLQIYTLLPRQITPSRSNAFRIKDSGITVSGTGDLQFDFGQVNAGWIEFDSDDLNGDVQVSLSEYNEPAILNAGAQHPVKTLKPARYGNTYRLELNQQLYEGVRFAWLHVKSLSKPWSLTNFRLICQTKPVNYLGSFSCNDTLLNRIWYTGAYTVKLNLLQDYLGAILMERSDRHSWTGDAYPSQAASMAAFGNFDFVKKNIAFTAPQDNGIAAYSMYWVLGLVDYFRYTGDADFFKAYLDNAAKRLDAAYAHFDKLPNLAFMGWDERLGAGFERPNLPESERAYRWLCVNAWSKFSECLSVLGNQTLAEKYRQYAAAKKKQLSNDQLSGYGVHALAEVFNAEPNSSETVLKLASKWFTDRNARLSYSPFNQYFILQGMARAGYMREALTTVRDQWGGQIRYGGTTFFEVFRPSWNDALAPNSAPINNQCGYTSLTHPWGAGVTRWLSDEILGVRPVSAGFKIFSIMPFLNESLTWVKGDVPTPSGIISASFNSVTGDCEVQIPKGTTAAKIGLPKNGKSINRITLNDRPVKITSEDARYAYLSDLSAGSYHIKITYGKSAPAVSNTGKDELTYALARFTVDSTIGGNRKTRLGKDGYFLAGRSTNENTLKKPAYIDSIRIDRAINQTWADQHSDENSPQSAGTNASAFVTQDPKPTLQTFTLDIFQHDSTAYELTLHFVDPDRKGRRSAIEVFDAHTLELLAPVQVIGNYQNGKYLRFKVDRSIRIRVNHVRGPNAALAGILFN</sequence>
<dbReference type="Pfam" id="PF17390">
    <property type="entry name" value="Bac_rhamnosid_C"/>
    <property type="match status" value="1"/>
</dbReference>
<gene>
    <name evidence="2" type="ordered locus">Dfer_2294</name>
</gene>